<proteinExistence type="predicted"/>
<dbReference type="RefSeq" id="WP_138473178.1">
    <property type="nucleotide sequence ID" value="NZ_VBTE01000072.1"/>
</dbReference>
<feature type="coiled-coil region" evidence="1">
    <location>
        <begin position="73"/>
        <end position="124"/>
    </location>
</feature>
<keyword evidence="1" id="KW-0175">Coiled coil</keyword>
<evidence type="ECO:0000313" key="2">
    <source>
        <dbReference type="EMBL" id="TLQ04541.1"/>
    </source>
</evidence>
<name>A0A5R9BWZ8_9LACT</name>
<evidence type="ECO:0008006" key="4">
    <source>
        <dbReference type="Google" id="ProtNLM"/>
    </source>
</evidence>
<gene>
    <name evidence="2" type="ORF">FEZ48_13485</name>
</gene>
<evidence type="ECO:0000313" key="3">
    <source>
        <dbReference type="Proteomes" id="UP000307201"/>
    </source>
</evidence>
<accession>A0A5R9BWZ8</accession>
<reference evidence="2 3" key="1">
    <citation type="submission" date="2019-05" db="EMBL/GenBank/DDBJ databases">
        <title>The metagenome of a microbial culture collection derived from dairy environment covers the genomic content of the human microbiome.</title>
        <authorList>
            <person name="Roder T."/>
            <person name="Wuthrich D."/>
            <person name="Sattari Z."/>
            <person name="Von Ah U."/>
            <person name="Bar C."/>
            <person name="Ronchi F."/>
            <person name="Macpherson A.J."/>
            <person name="Ganal-Vonarburg S.C."/>
            <person name="Bruggmann R."/>
            <person name="Vergeres G."/>
        </authorList>
    </citation>
    <scope>NUCLEOTIDE SEQUENCE [LARGE SCALE GENOMIC DNA]</scope>
    <source>
        <strain evidence="2 3">FAM 24235</strain>
    </source>
</reference>
<evidence type="ECO:0000256" key="1">
    <source>
        <dbReference type="SAM" id="Coils"/>
    </source>
</evidence>
<dbReference type="AlphaFoldDB" id="A0A5R9BWZ8"/>
<dbReference type="Proteomes" id="UP000307201">
    <property type="component" value="Unassembled WGS sequence"/>
</dbReference>
<protein>
    <recommendedName>
        <fullName evidence="4">DUF536 domain-containing protein</fullName>
    </recommendedName>
</protein>
<dbReference type="EMBL" id="VBTE01000072">
    <property type="protein sequence ID" value="TLQ04541.1"/>
    <property type="molecule type" value="Genomic_DNA"/>
</dbReference>
<comment type="caution">
    <text evidence="2">The sequence shown here is derived from an EMBL/GenBank/DDBJ whole genome shotgun (WGS) entry which is preliminary data.</text>
</comment>
<sequence>MNVKELADLCKVHYNTMRKWLADNKIKKADKAVNSPYLITDDVVKKAKKHFLNEDPKTEEKKEEIDNILIQQLTQKDKQIVKQQEQIEHLQKLLENQQILTLKAQEKVQLLESKEEIIEKSKEENKGFWQKLFRKKEG</sequence>
<organism evidence="2 3">
    <name type="scientific">Marinilactibacillus psychrotolerans</name>
    <dbReference type="NCBI Taxonomy" id="191770"/>
    <lineage>
        <taxon>Bacteria</taxon>
        <taxon>Bacillati</taxon>
        <taxon>Bacillota</taxon>
        <taxon>Bacilli</taxon>
        <taxon>Lactobacillales</taxon>
        <taxon>Carnobacteriaceae</taxon>
        <taxon>Marinilactibacillus</taxon>
    </lineage>
</organism>